<evidence type="ECO:0000256" key="1">
    <source>
        <dbReference type="ARBA" id="ARBA00001968"/>
    </source>
</evidence>
<comment type="cofactor">
    <cofactor evidence="1">
        <name>a divalent metal cation</name>
        <dbReference type="ChEBI" id="CHEBI:60240"/>
    </cofactor>
</comment>
<evidence type="ECO:0000256" key="7">
    <source>
        <dbReference type="ARBA" id="ARBA00023242"/>
    </source>
</evidence>
<evidence type="ECO:0000256" key="5">
    <source>
        <dbReference type="ARBA" id="ARBA00022723"/>
    </source>
</evidence>
<dbReference type="GO" id="GO:0004518">
    <property type="term" value="F:nuclease activity"/>
    <property type="evidence" value="ECO:0007669"/>
    <property type="project" value="UniProtKB-KW"/>
</dbReference>
<keyword evidence="10" id="KW-1185">Reference proteome</keyword>
<sequence>MAIFDRRTAEDDERYHALRTAMICEYYGTRRIPHSLWVNNRTSAWWETVVPTYTNVQWIKDFRMARHSFPIPLFSPGSNVGETRQTTGSVYLCFCSSVVTLLLPEFMPWPNSEKLEMALFFERRWGVPKCVGAVDGSHIPILRPEEHHNEYVNRKGWHSLVLQGVVDAYTLQRWLMKPFQDNGRLTPQQRAYNYKTCRARVVEENAFGRLKGRWRCLMKRNDCRIDKIRTQ</sequence>
<dbReference type="Pfam" id="PF13359">
    <property type="entry name" value="DDE_Tnp_4"/>
    <property type="match status" value="1"/>
</dbReference>
<reference evidence="9" key="1">
    <citation type="submission" date="2022-11" db="EMBL/GenBank/DDBJ databases">
        <title>Chromosome-level genome of Pogonophryne albipinna.</title>
        <authorList>
            <person name="Jo E."/>
        </authorList>
    </citation>
    <scope>NUCLEOTIDE SEQUENCE</scope>
    <source>
        <strain evidence="9">SGF0006</strain>
        <tissue evidence="9">Muscle</tissue>
    </source>
</reference>
<organism evidence="9 10">
    <name type="scientific">Pogonophryne albipinna</name>
    <dbReference type="NCBI Taxonomy" id="1090488"/>
    <lineage>
        <taxon>Eukaryota</taxon>
        <taxon>Metazoa</taxon>
        <taxon>Chordata</taxon>
        <taxon>Craniata</taxon>
        <taxon>Vertebrata</taxon>
        <taxon>Euteleostomi</taxon>
        <taxon>Actinopterygii</taxon>
        <taxon>Neopterygii</taxon>
        <taxon>Teleostei</taxon>
        <taxon>Neoteleostei</taxon>
        <taxon>Acanthomorphata</taxon>
        <taxon>Eupercaria</taxon>
        <taxon>Perciformes</taxon>
        <taxon>Notothenioidei</taxon>
        <taxon>Pogonophryne</taxon>
    </lineage>
</organism>
<evidence type="ECO:0000313" key="9">
    <source>
        <dbReference type="EMBL" id="KAJ4925040.1"/>
    </source>
</evidence>
<dbReference type="Proteomes" id="UP001219934">
    <property type="component" value="Unassembled WGS sequence"/>
</dbReference>
<dbReference type="PANTHER" id="PTHR22930">
    <property type="match status" value="1"/>
</dbReference>
<evidence type="ECO:0000256" key="3">
    <source>
        <dbReference type="ARBA" id="ARBA00006958"/>
    </source>
</evidence>
<feature type="non-terminal residue" evidence="9">
    <location>
        <position position="231"/>
    </location>
</feature>
<comment type="similarity">
    <text evidence="3">Belongs to the HARBI1 family.</text>
</comment>
<comment type="subcellular location">
    <subcellularLocation>
        <location evidence="2">Nucleus</location>
    </subcellularLocation>
</comment>
<dbReference type="GO" id="GO:0046872">
    <property type="term" value="F:metal ion binding"/>
    <property type="evidence" value="ECO:0007669"/>
    <property type="project" value="UniProtKB-KW"/>
</dbReference>
<dbReference type="GO" id="GO:0016787">
    <property type="term" value="F:hydrolase activity"/>
    <property type="evidence" value="ECO:0007669"/>
    <property type="project" value="UniProtKB-KW"/>
</dbReference>
<evidence type="ECO:0000256" key="2">
    <source>
        <dbReference type="ARBA" id="ARBA00004123"/>
    </source>
</evidence>
<feature type="domain" description="DDE Tnp4" evidence="8">
    <location>
        <begin position="168"/>
        <end position="220"/>
    </location>
</feature>
<keyword evidence="6" id="KW-0378">Hydrolase</keyword>
<keyword evidence="4" id="KW-0540">Nuclease</keyword>
<protein>
    <recommendedName>
        <fullName evidence="8">DDE Tnp4 domain-containing protein</fullName>
    </recommendedName>
</protein>
<evidence type="ECO:0000313" key="10">
    <source>
        <dbReference type="Proteomes" id="UP001219934"/>
    </source>
</evidence>
<dbReference type="GO" id="GO:0005634">
    <property type="term" value="C:nucleus"/>
    <property type="evidence" value="ECO:0007669"/>
    <property type="project" value="UniProtKB-SubCell"/>
</dbReference>
<evidence type="ECO:0000256" key="6">
    <source>
        <dbReference type="ARBA" id="ARBA00022801"/>
    </source>
</evidence>
<dbReference type="InterPro" id="IPR027806">
    <property type="entry name" value="HARBI1_dom"/>
</dbReference>
<evidence type="ECO:0000256" key="4">
    <source>
        <dbReference type="ARBA" id="ARBA00022722"/>
    </source>
</evidence>
<keyword evidence="5" id="KW-0479">Metal-binding</keyword>
<accession>A0AAD6AGQ7</accession>
<dbReference type="AlphaFoldDB" id="A0AAD6AGQ7"/>
<evidence type="ECO:0000259" key="8">
    <source>
        <dbReference type="Pfam" id="PF13359"/>
    </source>
</evidence>
<name>A0AAD6AGQ7_9TELE</name>
<comment type="caution">
    <text evidence="9">The sequence shown here is derived from an EMBL/GenBank/DDBJ whole genome shotgun (WGS) entry which is preliminary data.</text>
</comment>
<dbReference type="InterPro" id="IPR045249">
    <property type="entry name" value="HARBI1-like"/>
</dbReference>
<dbReference type="EMBL" id="JAPTMU010000021">
    <property type="protein sequence ID" value="KAJ4925040.1"/>
    <property type="molecule type" value="Genomic_DNA"/>
</dbReference>
<dbReference type="PANTHER" id="PTHR22930:SF85">
    <property type="entry name" value="GH03217P-RELATED"/>
    <property type="match status" value="1"/>
</dbReference>
<gene>
    <name evidence="9" type="ORF">JOQ06_017778</name>
</gene>
<proteinExistence type="inferred from homology"/>
<keyword evidence="7" id="KW-0539">Nucleus</keyword>